<accession>A0A0F9AZJ7</accession>
<feature type="non-terminal residue" evidence="1">
    <location>
        <position position="45"/>
    </location>
</feature>
<gene>
    <name evidence="1" type="ORF">LCGC14_2789630</name>
</gene>
<protein>
    <submittedName>
        <fullName evidence="1">Uncharacterized protein</fullName>
    </submittedName>
</protein>
<proteinExistence type="predicted"/>
<dbReference type="EMBL" id="LAZR01052056">
    <property type="protein sequence ID" value="KKK83814.1"/>
    <property type="molecule type" value="Genomic_DNA"/>
</dbReference>
<sequence>MKFHIGTNHELIAEREDLQPAFVKGALAAHEGKPEENPYQRLYFR</sequence>
<reference evidence="1" key="1">
    <citation type="journal article" date="2015" name="Nature">
        <title>Complex archaea that bridge the gap between prokaryotes and eukaryotes.</title>
        <authorList>
            <person name="Spang A."/>
            <person name="Saw J.H."/>
            <person name="Jorgensen S.L."/>
            <person name="Zaremba-Niedzwiedzka K."/>
            <person name="Martijn J."/>
            <person name="Lind A.E."/>
            <person name="van Eijk R."/>
            <person name="Schleper C."/>
            <person name="Guy L."/>
            <person name="Ettema T.J."/>
        </authorList>
    </citation>
    <scope>NUCLEOTIDE SEQUENCE</scope>
</reference>
<name>A0A0F9AZJ7_9ZZZZ</name>
<dbReference type="AlphaFoldDB" id="A0A0F9AZJ7"/>
<comment type="caution">
    <text evidence="1">The sequence shown here is derived from an EMBL/GenBank/DDBJ whole genome shotgun (WGS) entry which is preliminary data.</text>
</comment>
<evidence type="ECO:0000313" key="1">
    <source>
        <dbReference type="EMBL" id="KKK83814.1"/>
    </source>
</evidence>
<organism evidence="1">
    <name type="scientific">marine sediment metagenome</name>
    <dbReference type="NCBI Taxonomy" id="412755"/>
    <lineage>
        <taxon>unclassified sequences</taxon>
        <taxon>metagenomes</taxon>
        <taxon>ecological metagenomes</taxon>
    </lineage>
</organism>